<reference evidence="2" key="1">
    <citation type="submission" date="2023-06" db="EMBL/GenBank/DDBJ databases">
        <authorList>
            <person name="Noh H."/>
        </authorList>
    </citation>
    <scope>NUCLEOTIDE SEQUENCE</scope>
    <source>
        <strain evidence="2">DUCC20226</strain>
    </source>
</reference>
<accession>A0AAD9S5L5</accession>
<organism evidence="2 3">
    <name type="scientific">Phomopsis amygdali</name>
    <name type="common">Fusicoccum amygdali</name>
    <dbReference type="NCBI Taxonomy" id="1214568"/>
    <lineage>
        <taxon>Eukaryota</taxon>
        <taxon>Fungi</taxon>
        <taxon>Dikarya</taxon>
        <taxon>Ascomycota</taxon>
        <taxon>Pezizomycotina</taxon>
        <taxon>Sordariomycetes</taxon>
        <taxon>Sordariomycetidae</taxon>
        <taxon>Diaporthales</taxon>
        <taxon>Diaporthaceae</taxon>
        <taxon>Diaporthe</taxon>
    </lineage>
</organism>
<dbReference type="EMBL" id="JAUJFL010000007">
    <property type="protein sequence ID" value="KAK2599326.1"/>
    <property type="molecule type" value="Genomic_DNA"/>
</dbReference>
<sequence>MNMRAGQCCPTQNRSRWIIDFLTRPDAEALVLSLAALSRRSRLTATSDILTASGHDAKGQSIENPGGGDELSSSPFRRAPRLQGHIVKEGCGETALACWPTLEPTTGA</sequence>
<protein>
    <submittedName>
        <fullName evidence="2">Uncharacterized protein</fullName>
    </submittedName>
</protein>
<keyword evidence="3" id="KW-1185">Reference proteome</keyword>
<evidence type="ECO:0000313" key="3">
    <source>
        <dbReference type="Proteomes" id="UP001265746"/>
    </source>
</evidence>
<evidence type="ECO:0000313" key="2">
    <source>
        <dbReference type="EMBL" id="KAK2599326.1"/>
    </source>
</evidence>
<dbReference type="AlphaFoldDB" id="A0AAD9S5L5"/>
<comment type="caution">
    <text evidence="2">The sequence shown here is derived from an EMBL/GenBank/DDBJ whole genome shotgun (WGS) entry which is preliminary data.</text>
</comment>
<gene>
    <name evidence="2" type="ORF">N8I77_011094</name>
</gene>
<evidence type="ECO:0000256" key="1">
    <source>
        <dbReference type="SAM" id="MobiDB-lite"/>
    </source>
</evidence>
<feature type="region of interest" description="Disordered" evidence="1">
    <location>
        <begin position="48"/>
        <end position="76"/>
    </location>
</feature>
<name>A0AAD9S5L5_PHOAM</name>
<dbReference type="Proteomes" id="UP001265746">
    <property type="component" value="Unassembled WGS sequence"/>
</dbReference>
<proteinExistence type="predicted"/>